<keyword evidence="1" id="KW-1133">Transmembrane helix</keyword>
<protein>
    <submittedName>
        <fullName evidence="2">Uncharacterized protein</fullName>
    </submittedName>
</protein>
<feature type="transmembrane region" description="Helical" evidence="1">
    <location>
        <begin position="97"/>
        <end position="116"/>
    </location>
</feature>
<accession>A0A067QCB2</accession>
<proteinExistence type="predicted"/>
<evidence type="ECO:0000313" key="2">
    <source>
        <dbReference type="EMBL" id="KDQ60231.1"/>
    </source>
</evidence>
<dbReference type="HOGENOM" id="CLU_687059_0_0_1"/>
<evidence type="ECO:0000313" key="3">
    <source>
        <dbReference type="Proteomes" id="UP000027265"/>
    </source>
</evidence>
<organism evidence="2 3">
    <name type="scientific">Jaapia argillacea MUCL 33604</name>
    <dbReference type="NCBI Taxonomy" id="933084"/>
    <lineage>
        <taxon>Eukaryota</taxon>
        <taxon>Fungi</taxon>
        <taxon>Dikarya</taxon>
        <taxon>Basidiomycota</taxon>
        <taxon>Agaricomycotina</taxon>
        <taxon>Agaricomycetes</taxon>
        <taxon>Agaricomycetidae</taxon>
        <taxon>Jaapiales</taxon>
        <taxon>Jaapiaceae</taxon>
        <taxon>Jaapia</taxon>
    </lineage>
</organism>
<dbReference type="Proteomes" id="UP000027265">
    <property type="component" value="Unassembled WGS sequence"/>
</dbReference>
<gene>
    <name evidence="2" type="ORF">JAAARDRAFT_191638</name>
</gene>
<dbReference type="EMBL" id="KL197714">
    <property type="protein sequence ID" value="KDQ60231.1"/>
    <property type="molecule type" value="Genomic_DNA"/>
</dbReference>
<keyword evidence="1" id="KW-0812">Transmembrane</keyword>
<reference evidence="3" key="1">
    <citation type="journal article" date="2014" name="Proc. Natl. Acad. Sci. U.S.A.">
        <title>Extensive sampling of basidiomycete genomes demonstrates inadequacy of the white-rot/brown-rot paradigm for wood decay fungi.</title>
        <authorList>
            <person name="Riley R."/>
            <person name="Salamov A.A."/>
            <person name="Brown D.W."/>
            <person name="Nagy L.G."/>
            <person name="Floudas D."/>
            <person name="Held B.W."/>
            <person name="Levasseur A."/>
            <person name="Lombard V."/>
            <person name="Morin E."/>
            <person name="Otillar R."/>
            <person name="Lindquist E.A."/>
            <person name="Sun H."/>
            <person name="LaButti K.M."/>
            <person name="Schmutz J."/>
            <person name="Jabbour D."/>
            <person name="Luo H."/>
            <person name="Baker S.E."/>
            <person name="Pisabarro A.G."/>
            <person name="Walton J.D."/>
            <person name="Blanchette R.A."/>
            <person name="Henrissat B."/>
            <person name="Martin F."/>
            <person name="Cullen D."/>
            <person name="Hibbett D.S."/>
            <person name="Grigoriev I.V."/>
        </authorList>
    </citation>
    <scope>NUCLEOTIDE SEQUENCE [LARGE SCALE GENOMIC DNA]</scope>
    <source>
        <strain evidence="3">MUCL 33604</strain>
    </source>
</reference>
<dbReference type="OrthoDB" id="3351993at2759"/>
<dbReference type="InParanoid" id="A0A067QCB2"/>
<keyword evidence="3" id="KW-1185">Reference proteome</keyword>
<evidence type="ECO:0000256" key="1">
    <source>
        <dbReference type="SAM" id="Phobius"/>
    </source>
</evidence>
<feature type="transmembrane region" description="Helical" evidence="1">
    <location>
        <begin position="72"/>
        <end position="91"/>
    </location>
</feature>
<keyword evidence="1" id="KW-0472">Membrane</keyword>
<feature type="transmembrane region" description="Helical" evidence="1">
    <location>
        <begin position="318"/>
        <end position="339"/>
    </location>
</feature>
<dbReference type="AlphaFoldDB" id="A0A067QCB2"/>
<feature type="transmembrane region" description="Helical" evidence="1">
    <location>
        <begin position="47"/>
        <end position="65"/>
    </location>
</feature>
<sequence length="343" mass="38268">MLFLRPSSWVNALIERTDRRVCGVVTTDTFPCEITPNPDIAGIGGRIALYIQAFTLPIIFVFFRTDANAARWALTTTAIGLDISAIISSVTYQITPYHIFLVSKFQGLLLLFVAFVEPNSPRSRGPHLQLVSKFRWVLATAIRFWYAITAPCFGGQPACNAYVRESEFKLLTSALEVQGWHVPPSLRYWFSSLISSRGQTTSWLLEPYFRSTPDGVGSTDSGAAYFRSSITRGQPRSPYFSSRHSISTVQLRVAEIIRDFKLRSYSLFVDVWTALHTPKLQRFALALPFAVVQVWDIEHTITSNTVGPGENAWTYGQILAVLLAVIPVVQVLQLCGILVGTPE</sequence>
<name>A0A067QCB2_9AGAM</name>